<proteinExistence type="predicted"/>
<comment type="caution">
    <text evidence="4">The sequence shown here is derived from an EMBL/GenBank/DDBJ whole genome shotgun (WGS) entry which is preliminary data.</text>
</comment>
<dbReference type="SUPFAM" id="SSF53474">
    <property type="entry name" value="alpha/beta-Hydrolases"/>
    <property type="match status" value="1"/>
</dbReference>
<reference evidence="4 5" key="1">
    <citation type="submission" date="2019-07" db="EMBL/GenBank/DDBJ databases">
        <title>Whole genome shotgun sequence of Empedobacter brevis NBRC 14943.</title>
        <authorList>
            <person name="Hosoyama A."/>
            <person name="Uohara A."/>
            <person name="Ohji S."/>
            <person name="Ichikawa N."/>
        </authorList>
    </citation>
    <scope>NUCLEOTIDE SEQUENCE [LARGE SCALE GENOMIC DNA]</scope>
    <source>
        <strain evidence="4 5">NBRC 14943</strain>
    </source>
</reference>
<feature type="domain" description="Serine aminopeptidase S33" evidence="3">
    <location>
        <begin position="93"/>
        <end position="333"/>
    </location>
</feature>
<protein>
    <recommendedName>
        <fullName evidence="3">Serine aminopeptidase S33 domain-containing protein</fullName>
    </recommendedName>
</protein>
<evidence type="ECO:0000256" key="2">
    <source>
        <dbReference type="SAM" id="SignalP"/>
    </source>
</evidence>
<sequence length="369" mass="41238">MKKVIPLLTIIILYTSSVFAQDDKLKRPQEPLKPYSYYSENIIFENKQAGINLAGTLTLPQKEGVYPAVILISGSGPQDRNEELAEHKPFLVLSDYLTRNGIAVLRYDDRGTAFSEGDFNSATSLDLATDVESAVAYLKKRKEIDKKNIGLIGHSEGGLLAPLVAVESKDVAFILMLAGPGIPGDKILLLQQQLIAEASGVSKEEIKATKRINKEIFKIVKKSSDIEQLKNDLRNHLEKFLAQNPKLKKPYGMTDDEFINLQIKTYTTPWMQYFINYNPASTLKKVKIPVLALNGEKDLQITPKENLSAIKKALQIAKNKNVTVKELPSLNHLFQEADTGAPQEYQLIEQTYSPTALTAILNWLNLQIK</sequence>
<dbReference type="Pfam" id="PF12146">
    <property type="entry name" value="Hydrolase_4"/>
    <property type="match status" value="1"/>
</dbReference>
<dbReference type="OrthoDB" id="9809549at2"/>
<dbReference type="InterPro" id="IPR053145">
    <property type="entry name" value="AB_hydrolase_Est10"/>
</dbReference>
<dbReference type="InterPro" id="IPR029058">
    <property type="entry name" value="AB_hydrolase_fold"/>
</dbReference>
<dbReference type="PANTHER" id="PTHR43265">
    <property type="entry name" value="ESTERASE ESTD"/>
    <property type="match status" value="1"/>
</dbReference>
<keyword evidence="1" id="KW-0378">Hydrolase</keyword>
<keyword evidence="5" id="KW-1185">Reference proteome</keyword>
<evidence type="ECO:0000313" key="5">
    <source>
        <dbReference type="Proteomes" id="UP000321245"/>
    </source>
</evidence>
<gene>
    <name evidence="4" type="ORF">EB1_29460</name>
</gene>
<dbReference type="PANTHER" id="PTHR43265:SF1">
    <property type="entry name" value="ESTERASE ESTD"/>
    <property type="match status" value="1"/>
</dbReference>
<dbReference type="Gene3D" id="3.40.50.1820">
    <property type="entry name" value="alpha/beta hydrolase"/>
    <property type="match status" value="1"/>
</dbReference>
<feature type="chain" id="PRO_5021798857" description="Serine aminopeptidase S33 domain-containing protein" evidence="2">
    <location>
        <begin position="21"/>
        <end position="369"/>
    </location>
</feature>
<dbReference type="PROSITE" id="PS00708">
    <property type="entry name" value="PRO_ENDOPEP_SER"/>
    <property type="match status" value="1"/>
</dbReference>
<feature type="signal peptide" evidence="2">
    <location>
        <begin position="1"/>
        <end position="20"/>
    </location>
</feature>
<dbReference type="GO" id="GO:0052689">
    <property type="term" value="F:carboxylic ester hydrolase activity"/>
    <property type="evidence" value="ECO:0007669"/>
    <property type="project" value="TreeGrafter"/>
</dbReference>
<dbReference type="EMBL" id="BJXC01000025">
    <property type="protein sequence ID" value="GEM53156.1"/>
    <property type="molecule type" value="Genomic_DNA"/>
</dbReference>
<dbReference type="GO" id="GO:0006508">
    <property type="term" value="P:proteolysis"/>
    <property type="evidence" value="ECO:0007669"/>
    <property type="project" value="InterPro"/>
</dbReference>
<dbReference type="InterPro" id="IPR002471">
    <property type="entry name" value="Pept_S9_AS"/>
</dbReference>
<evidence type="ECO:0000256" key="1">
    <source>
        <dbReference type="ARBA" id="ARBA00022801"/>
    </source>
</evidence>
<dbReference type="Proteomes" id="UP000321245">
    <property type="component" value="Unassembled WGS sequence"/>
</dbReference>
<name>A0A511NKB2_9FLAO</name>
<dbReference type="GO" id="GO:0004252">
    <property type="term" value="F:serine-type endopeptidase activity"/>
    <property type="evidence" value="ECO:0007669"/>
    <property type="project" value="InterPro"/>
</dbReference>
<dbReference type="AlphaFoldDB" id="A0A511NKB2"/>
<keyword evidence="2" id="KW-0732">Signal</keyword>
<dbReference type="InterPro" id="IPR022742">
    <property type="entry name" value="Hydrolase_4"/>
</dbReference>
<dbReference type="GeneID" id="84650710"/>
<accession>A0A511NKB2</accession>
<dbReference type="STRING" id="1218108.GCA_000382425_02600"/>
<evidence type="ECO:0000313" key="4">
    <source>
        <dbReference type="EMBL" id="GEM53156.1"/>
    </source>
</evidence>
<dbReference type="RefSeq" id="WP_019976075.1">
    <property type="nucleotide sequence ID" value="NZ_BJXC01000025.1"/>
</dbReference>
<evidence type="ECO:0000259" key="3">
    <source>
        <dbReference type="Pfam" id="PF12146"/>
    </source>
</evidence>
<organism evidence="4 5">
    <name type="scientific">Empedobacter brevis NBRC 14943 = ATCC 43319</name>
    <dbReference type="NCBI Taxonomy" id="1218108"/>
    <lineage>
        <taxon>Bacteria</taxon>
        <taxon>Pseudomonadati</taxon>
        <taxon>Bacteroidota</taxon>
        <taxon>Flavobacteriia</taxon>
        <taxon>Flavobacteriales</taxon>
        <taxon>Weeksellaceae</taxon>
        <taxon>Empedobacter</taxon>
    </lineage>
</organism>